<evidence type="ECO:0000313" key="3">
    <source>
        <dbReference type="Proteomes" id="UP001054945"/>
    </source>
</evidence>
<evidence type="ECO:0000313" key="2">
    <source>
        <dbReference type="EMBL" id="GIY15034.1"/>
    </source>
</evidence>
<sequence length="235" mass="26138">MASCRPALEDQKPSTSARVGDARNTPTDFAASLGRDQHRPSPPTPSPAISAPGPCTLVGAQTLISVRLRAWSQSPLWPFGFQQKRDVGVEFSGNEFIGCYFKRSGRNYRLLVGDQTFINMIVSLESVALIANWSNKTWIVGVNRKFLMNLKLLLGSDCDELCLLEDVSPEGGVGELQNIVCPHQMEPGLVLVHRVQDRLRYQQRTTENVVIMGGNKVKQQKNTLIMIYNNFYVTA</sequence>
<keyword evidence="3" id="KW-1185">Reference proteome</keyword>
<proteinExistence type="predicted"/>
<evidence type="ECO:0000256" key="1">
    <source>
        <dbReference type="SAM" id="MobiDB-lite"/>
    </source>
</evidence>
<reference evidence="2 3" key="1">
    <citation type="submission" date="2021-06" db="EMBL/GenBank/DDBJ databases">
        <title>Caerostris extrusa draft genome.</title>
        <authorList>
            <person name="Kono N."/>
            <person name="Arakawa K."/>
        </authorList>
    </citation>
    <scope>NUCLEOTIDE SEQUENCE [LARGE SCALE GENOMIC DNA]</scope>
</reference>
<dbReference type="EMBL" id="BPLR01007183">
    <property type="protein sequence ID" value="GIY15034.1"/>
    <property type="molecule type" value="Genomic_DNA"/>
</dbReference>
<protein>
    <submittedName>
        <fullName evidence="2">Uncharacterized protein</fullName>
    </submittedName>
</protein>
<dbReference type="Proteomes" id="UP001054945">
    <property type="component" value="Unassembled WGS sequence"/>
</dbReference>
<comment type="caution">
    <text evidence="2">The sequence shown here is derived from an EMBL/GenBank/DDBJ whole genome shotgun (WGS) entry which is preliminary data.</text>
</comment>
<accession>A0AAV4R0F6</accession>
<feature type="region of interest" description="Disordered" evidence="1">
    <location>
        <begin position="1"/>
        <end position="52"/>
    </location>
</feature>
<organism evidence="2 3">
    <name type="scientific">Caerostris extrusa</name>
    <name type="common">Bark spider</name>
    <name type="synonym">Caerostris bankana</name>
    <dbReference type="NCBI Taxonomy" id="172846"/>
    <lineage>
        <taxon>Eukaryota</taxon>
        <taxon>Metazoa</taxon>
        <taxon>Ecdysozoa</taxon>
        <taxon>Arthropoda</taxon>
        <taxon>Chelicerata</taxon>
        <taxon>Arachnida</taxon>
        <taxon>Araneae</taxon>
        <taxon>Araneomorphae</taxon>
        <taxon>Entelegynae</taxon>
        <taxon>Araneoidea</taxon>
        <taxon>Araneidae</taxon>
        <taxon>Caerostris</taxon>
    </lineage>
</organism>
<gene>
    <name evidence="2" type="ORF">CEXT_324691</name>
</gene>
<dbReference type="AlphaFoldDB" id="A0AAV4R0F6"/>
<name>A0AAV4R0F6_CAEEX</name>